<dbReference type="CDD" id="cd05017">
    <property type="entry name" value="SIS_PGI_PMI_1"/>
    <property type="match status" value="1"/>
</dbReference>
<comment type="caution">
    <text evidence="4">The sequence shown here is derived from an EMBL/GenBank/DDBJ whole genome shotgun (WGS) entry which is preliminary data.</text>
</comment>
<dbReference type="EMBL" id="DSTT01000001">
    <property type="protein sequence ID" value="HFK23190.1"/>
    <property type="molecule type" value="Genomic_DNA"/>
</dbReference>
<dbReference type="InterPro" id="IPR035484">
    <property type="entry name" value="SIS_PGI/PMI_1"/>
</dbReference>
<accession>A0A7C3J5D3</accession>
<gene>
    <name evidence="4" type="ORF">ENS15_00835</name>
</gene>
<keyword evidence="2 4" id="KW-0413">Isomerase</keyword>
<comment type="similarity">
    <text evidence="1">Belongs to the PGI/PMI family.</text>
</comment>
<protein>
    <submittedName>
        <fullName evidence="4">Bifunctional phosphoglucose/phosphomannose isomerase</fullName>
    </submittedName>
</protein>
<dbReference type="Gene3D" id="3.40.50.10490">
    <property type="entry name" value="Glucose-6-phosphate isomerase like protein, domain 1"/>
    <property type="match status" value="2"/>
</dbReference>
<dbReference type="GO" id="GO:1901135">
    <property type="term" value="P:carbohydrate derivative metabolic process"/>
    <property type="evidence" value="ECO:0007669"/>
    <property type="project" value="InterPro"/>
</dbReference>
<dbReference type="GO" id="GO:0004476">
    <property type="term" value="F:mannose-6-phosphate isomerase activity"/>
    <property type="evidence" value="ECO:0007669"/>
    <property type="project" value="InterPro"/>
</dbReference>
<evidence type="ECO:0000256" key="2">
    <source>
        <dbReference type="ARBA" id="ARBA00023235"/>
    </source>
</evidence>
<dbReference type="NCBIfam" id="TIGR02128">
    <property type="entry name" value="G6PI_arch"/>
    <property type="match status" value="1"/>
</dbReference>
<evidence type="ECO:0000256" key="1">
    <source>
        <dbReference type="ARBA" id="ARBA00010523"/>
    </source>
</evidence>
<feature type="domain" description="SIS" evidence="3">
    <location>
        <begin position="23"/>
        <end position="160"/>
    </location>
</feature>
<organism evidence="4">
    <name type="scientific">candidate division WOR-3 bacterium</name>
    <dbReference type="NCBI Taxonomy" id="2052148"/>
    <lineage>
        <taxon>Bacteria</taxon>
        <taxon>Bacteria division WOR-3</taxon>
    </lineage>
</organism>
<name>A0A7C3J5D3_UNCW3</name>
<proteinExistence type="inferred from homology"/>
<dbReference type="CDD" id="cd05637">
    <property type="entry name" value="SIS_PGI_PMI_2"/>
    <property type="match status" value="1"/>
</dbReference>
<reference evidence="4" key="1">
    <citation type="journal article" date="2020" name="mSystems">
        <title>Genome- and Community-Level Interaction Insights into Carbon Utilization and Element Cycling Functions of Hydrothermarchaeota in Hydrothermal Sediment.</title>
        <authorList>
            <person name="Zhou Z."/>
            <person name="Liu Y."/>
            <person name="Xu W."/>
            <person name="Pan J."/>
            <person name="Luo Z.H."/>
            <person name="Li M."/>
        </authorList>
    </citation>
    <scope>NUCLEOTIDE SEQUENCE [LARGE SCALE GENOMIC DNA]</scope>
    <source>
        <strain evidence="4">SpSt-464</strain>
    </source>
</reference>
<sequence>MTDKDMLSLIKSFPSFFIEGFSIDKDLIDLKGIENIVYAGMGGSAIAGDILKEMLYPISKYPFEVVRNYELPDYVSGKTFLIISSFSGNTEETLKCFEDGLKRKSKILALSSGGDVEKIAKKNHIKHIKLKLDCPPRAALGMTLGVLLKKMTLLVKEKNFSDQIEESLLKLSDYYFDDLNAKKVAKILKGKIVNVYTDSAFSSVAKRFANQLHENSKHFSHFNFLPEMDHNEIVGLEKPDFIKTKIFIIFLLIKQMDEKNRKRTLITERILKDFGFETMIFEFEDDNRVFNILDSIMTLDLLSYYLAVENRVDPMKIERIDILKKRIKE</sequence>
<dbReference type="InterPro" id="IPR019490">
    <property type="entry name" value="Glu6P/Mann6P_isomerase_C"/>
</dbReference>
<dbReference type="PROSITE" id="PS51464">
    <property type="entry name" value="SIS"/>
    <property type="match status" value="1"/>
</dbReference>
<dbReference type="GO" id="GO:0005975">
    <property type="term" value="P:carbohydrate metabolic process"/>
    <property type="evidence" value="ECO:0007669"/>
    <property type="project" value="InterPro"/>
</dbReference>
<dbReference type="InterPro" id="IPR001347">
    <property type="entry name" value="SIS_dom"/>
</dbReference>
<dbReference type="GO" id="GO:0097367">
    <property type="term" value="F:carbohydrate derivative binding"/>
    <property type="evidence" value="ECO:0007669"/>
    <property type="project" value="InterPro"/>
</dbReference>
<evidence type="ECO:0000313" key="4">
    <source>
        <dbReference type="EMBL" id="HFK23190.1"/>
    </source>
</evidence>
<evidence type="ECO:0000259" key="3">
    <source>
        <dbReference type="PROSITE" id="PS51464"/>
    </source>
</evidence>
<dbReference type="InterPro" id="IPR046348">
    <property type="entry name" value="SIS_dom_sf"/>
</dbReference>
<dbReference type="AlphaFoldDB" id="A0A7C3J5D3"/>
<dbReference type="SUPFAM" id="SSF53697">
    <property type="entry name" value="SIS domain"/>
    <property type="match status" value="1"/>
</dbReference>
<dbReference type="Pfam" id="PF10432">
    <property type="entry name" value="bact-PGI_C"/>
    <property type="match status" value="1"/>
</dbReference>
<dbReference type="GO" id="GO:0004347">
    <property type="term" value="F:glucose-6-phosphate isomerase activity"/>
    <property type="evidence" value="ECO:0007669"/>
    <property type="project" value="InterPro"/>
</dbReference>